<evidence type="ECO:0000313" key="2">
    <source>
        <dbReference type="Proteomes" id="UP000198836"/>
    </source>
</evidence>
<organism evidence="1 2">
    <name type="scientific">Pedobacter suwonensis</name>
    <dbReference type="NCBI Taxonomy" id="332999"/>
    <lineage>
        <taxon>Bacteria</taxon>
        <taxon>Pseudomonadati</taxon>
        <taxon>Bacteroidota</taxon>
        <taxon>Sphingobacteriia</taxon>
        <taxon>Sphingobacteriales</taxon>
        <taxon>Sphingobacteriaceae</taxon>
        <taxon>Pedobacter</taxon>
    </lineage>
</organism>
<dbReference type="Proteomes" id="UP000198836">
    <property type="component" value="Unassembled WGS sequence"/>
</dbReference>
<proteinExistence type="predicted"/>
<keyword evidence="2" id="KW-1185">Reference proteome</keyword>
<protein>
    <submittedName>
        <fullName evidence="1">Uncharacterized protein</fullName>
    </submittedName>
</protein>
<dbReference type="EMBL" id="FOJM01000016">
    <property type="protein sequence ID" value="SFA56771.1"/>
    <property type="molecule type" value="Genomic_DNA"/>
</dbReference>
<sequence>MLFVLKKKNICVKNFNGKLISFFGCWIPDQIQANNLETFPLKLLKPHCNFLDQAWILSDHEEFRIYSLTRSYFK</sequence>
<dbReference type="AlphaFoldDB" id="A0A1I0TY49"/>
<evidence type="ECO:0000313" key="1">
    <source>
        <dbReference type="EMBL" id="SFA56771.1"/>
    </source>
</evidence>
<reference evidence="2" key="1">
    <citation type="submission" date="2016-10" db="EMBL/GenBank/DDBJ databases">
        <authorList>
            <person name="Varghese N."/>
            <person name="Submissions S."/>
        </authorList>
    </citation>
    <scope>NUCLEOTIDE SEQUENCE [LARGE SCALE GENOMIC DNA]</scope>
    <source>
        <strain evidence="2">DSM 18130</strain>
    </source>
</reference>
<accession>A0A1I0TY49</accession>
<gene>
    <name evidence="1" type="ORF">SAMN04488511_116120</name>
</gene>
<name>A0A1I0TY49_9SPHI</name>